<proteinExistence type="predicted"/>
<feature type="transmembrane region" description="Helical" evidence="1">
    <location>
        <begin position="330"/>
        <end position="347"/>
    </location>
</feature>
<sequence>MKRNFSNIMAITFTIFVIAIFFAINTAIPFFSDDADCAFLNGKQINNVGDIVSTLRFDYYNINGRILCNIAALVSILQGETFFNIANTFFFILAIILLYKTGTKQGEQFKPLTLVITIIGLLILSTGIDSLYYWASGSTNYLWALVFNMAFILLIRTYGPHTISKTRLAVLSLAAFVLALNNEMFVCPIAASLSIYCIINKRKINFTAMIIAIAYILGATVVFCAPGNFGRESQYTIGLGYATRIVKMMYCLRITYILGIVMAVLVVKKKHWLVDFIMNNAILFIMLALSTVIPFMAASTGRSLYAIEISALIILLRLVNSAILEKKTESIYVATLSVVFGIFYISVCHDSFIKWGIVKKTLDEYYSSATNTVMIDDYQSKNGLVEYYTVNIDNIFMPHDKSNQYALEKLRRKNIKVNSENADDSLLIKILPENVYNKAIVNADKFFTEANRIKGLGFHHAPSLVYSVMKYDSLKLDSIDKGYMYALYSLSFCKDIKVKVNYMEHDLGFERAAFYVDTKYGRYILLNRKFKRYPFLKLEEISLNNTLHAKKIEVSGL</sequence>
<dbReference type="Pfam" id="PF19528">
    <property type="entry name" value="DUF6056"/>
    <property type="match status" value="1"/>
</dbReference>
<name>A0A938WTJ7_9BACT</name>
<gene>
    <name evidence="2" type="ORF">H6A34_08860</name>
</gene>
<comment type="caution">
    <text evidence="2">The sequence shown here is derived from an EMBL/GenBank/DDBJ whole genome shotgun (WGS) entry which is preliminary data.</text>
</comment>
<feature type="transmembrane region" description="Helical" evidence="1">
    <location>
        <begin position="141"/>
        <end position="158"/>
    </location>
</feature>
<dbReference type="Proteomes" id="UP000706891">
    <property type="component" value="Unassembled WGS sequence"/>
</dbReference>
<accession>A0A938WTJ7</accession>
<feature type="transmembrane region" description="Helical" evidence="1">
    <location>
        <begin position="111"/>
        <end position="135"/>
    </location>
</feature>
<dbReference type="RefSeq" id="WP_205104985.1">
    <property type="nucleotide sequence ID" value="NZ_JACJJG010000046.1"/>
</dbReference>
<dbReference type="AlphaFoldDB" id="A0A938WTJ7"/>
<feature type="transmembrane region" description="Helical" evidence="1">
    <location>
        <begin position="81"/>
        <end position="99"/>
    </location>
</feature>
<feature type="transmembrane region" description="Helical" evidence="1">
    <location>
        <begin position="208"/>
        <end position="229"/>
    </location>
</feature>
<feature type="transmembrane region" description="Helical" evidence="1">
    <location>
        <begin position="7"/>
        <end position="31"/>
    </location>
</feature>
<organism evidence="2 3">
    <name type="scientific">Marseilla massiliensis</name>
    <dbReference type="NCBI Taxonomy" id="1841864"/>
    <lineage>
        <taxon>Bacteria</taxon>
        <taxon>Pseudomonadati</taxon>
        <taxon>Bacteroidota</taxon>
        <taxon>Bacteroidia</taxon>
        <taxon>Bacteroidales</taxon>
        <taxon>Prevotellaceae</taxon>
        <taxon>Marseilla</taxon>
    </lineage>
</organism>
<dbReference type="InterPro" id="IPR045691">
    <property type="entry name" value="DUF6056"/>
</dbReference>
<keyword evidence="3" id="KW-1185">Reference proteome</keyword>
<reference evidence="2" key="1">
    <citation type="submission" date="2020-08" db="EMBL/GenBank/DDBJ databases">
        <authorList>
            <person name="Cejkova D."/>
            <person name="Kubasova T."/>
            <person name="Jahodarova E."/>
            <person name="Rychlik I."/>
        </authorList>
    </citation>
    <scope>NUCLEOTIDE SEQUENCE</scope>
    <source>
        <strain evidence="2">An824</strain>
    </source>
</reference>
<feature type="transmembrane region" description="Helical" evidence="1">
    <location>
        <begin position="304"/>
        <end position="324"/>
    </location>
</feature>
<evidence type="ECO:0000313" key="2">
    <source>
        <dbReference type="EMBL" id="MBM6673983.1"/>
    </source>
</evidence>
<protein>
    <submittedName>
        <fullName evidence="2">Uncharacterized protein</fullName>
    </submittedName>
</protein>
<reference evidence="2" key="2">
    <citation type="journal article" date="2021" name="Sci. Rep.">
        <title>The distribution of antibiotic resistance genes in chicken gut microbiota commensals.</title>
        <authorList>
            <person name="Juricova H."/>
            <person name="Matiasovicova J."/>
            <person name="Kubasova T."/>
            <person name="Cejkova D."/>
            <person name="Rychlik I."/>
        </authorList>
    </citation>
    <scope>NUCLEOTIDE SEQUENCE</scope>
    <source>
        <strain evidence="2">An824</strain>
    </source>
</reference>
<evidence type="ECO:0000256" key="1">
    <source>
        <dbReference type="SAM" id="Phobius"/>
    </source>
</evidence>
<keyword evidence="1" id="KW-1133">Transmembrane helix</keyword>
<feature type="transmembrane region" description="Helical" evidence="1">
    <location>
        <begin position="273"/>
        <end position="297"/>
    </location>
</feature>
<keyword evidence="1" id="KW-0472">Membrane</keyword>
<evidence type="ECO:0000313" key="3">
    <source>
        <dbReference type="Proteomes" id="UP000706891"/>
    </source>
</evidence>
<feature type="transmembrane region" description="Helical" evidence="1">
    <location>
        <begin position="250"/>
        <end position="267"/>
    </location>
</feature>
<keyword evidence="1" id="KW-0812">Transmembrane</keyword>
<dbReference type="EMBL" id="JACJJG010000046">
    <property type="protein sequence ID" value="MBM6673983.1"/>
    <property type="molecule type" value="Genomic_DNA"/>
</dbReference>
<feature type="transmembrane region" description="Helical" evidence="1">
    <location>
        <begin position="170"/>
        <end position="196"/>
    </location>
</feature>